<evidence type="ECO:0000259" key="7">
    <source>
        <dbReference type="SMART" id="SM00014"/>
    </source>
</evidence>
<dbReference type="SUPFAM" id="SSF48317">
    <property type="entry name" value="Acid phosphatase/Vanadium-dependent haloperoxidase"/>
    <property type="match status" value="1"/>
</dbReference>
<evidence type="ECO:0000256" key="1">
    <source>
        <dbReference type="ARBA" id="ARBA00004651"/>
    </source>
</evidence>
<protein>
    <submittedName>
        <fullName evidence="8">Phosphatase PAP2 family protein</fullName>
    </submittedName>
</protein>
<keyword evidence="6" id="KW-0472">Membrane</keyword>
<keyword evidence="4" id="KW-0378">Hydrolase</keyword>
<dbReference type="SMART" id="SM00014">
    <property type="entry name" value="acidPPc"/>
    <property type="match status" value="1"/>
</dbReference>
<keyword evidence="5" id="KW-1133">Transmembrane helix</keyword>
<evidence type="ECO:0000313" key="9">
    <source>
        <dbReference type="Proteomes" id="UP000261739"/>
    </source>
</evidence>
<dbReference type="GO" id="GO:0016787">
    <property type="term" value="F:hydrolase activity"/>
    <property type="evidence" value="ECO:0007669"/>
    <property type="project" value="UniProtKB-KW"/>
</dbReference>
<evidence type="ECO:0000256" key="3">
    <source>
        <dbReference type="ARBA" id="ARBA00022692"/>
    </source>
</evidence>
<keyword evidence="3" id="KW-0812">Transmembrane</keyword>
<gene>
    <name evidence="8" type="ORF">DIW82_13320</name>
</gene>
<dbReference type="Pfam" id="PF01569">
    <property type="entry name" value="PAP2"/>
    <property type="match status" value="1"/>
</dbReference>
<dbReference type="PANTHER" id="PTHR14969:SF62">
    <property type="entry name" value="DECAPRENYLPHOSPHORYL-5-PHOSPHORIBOSE PHOSPHATASE RV3807C-RELATED"/>
    <property type="match status" value="1"/>
</dbReference>
<evidence type="ECO:0000256" key="4">
    <source>
        <dbReference type="ARBA" id="ARBA00022801"/>
    </source>
</evidence>
<dbReference type="STRING" id="863239.GCA_000213935_01425"/>
<sequence length="179" mass="18678">MSRAEADVLVALQSAVADIPGVLPTARGLSHFGEHSLGWLGLAAAGTVLHRNDRSARTGRDAWLALGASAFTAHAASVVIKRVVRRKRPHDPRIRVGVGTPSSLSFPSSHVTSTTAALIALSRITGSPAPLAGIPVMMASRLVLGVHYPTDVCAGVAIGAAVEQAVHRYATDDRKARTR</sequence>
<comment type="caution">
    <text evidence="8">The sequence shown here is derived from an EMBL/GenBank/DDBJ whole genome shotgun (WGS) entry which is preliminary data.</text>
</comment>
<dbReference type="PANTHER" id="PTHR14969">
    <property type="entry name" value="SPHINGOSINE-1-PHOSPHATE PHOSPHOHYDROLASE"/>
    <property type="match status" value="1"/>
</dbReference>
<dbReference type="RefSeq" id="WP_273053359.1">
    <property type="nucleotide sequence ID" value="NZ_DAITTW010000006.1"/>
</dbReference>
<accession>A0A3D4T2F9</accession>
<comment type="subcellular location">
    <subcellularLocation>
        <location evidence="1">Cell membrane</location>
        <topology evidence="1">Multi-pass membrane protein</topology>
    </subcellularLocation>
</comment>
<reference evidence="8 9" key="1">
    <citation type="journal article" date="2018" name="Nat. Biotechnol.">
        <title>A standardized bacterial taxonomy based on genome phylogeny substantially revises the tree of life.</title>
        <authorList>
            <person name="Parks D.H."/>
            <person name="Chuvochina M."/>
            <person name="Waite D.W."/>
            <person name="Rinke C."/>
            <person name="Skarshewski A."/>
            <person name="Chaumeil P.A."/>
            <person name="Hugenholtz P."/>
        </authorList>
    </citation>
    <scope>NUCLEOTIDE SEQUENCE [LARGE SCALE GENOMIC DNA]</scope>
    <source>
        <strain evidence="8">UBA11247</strain>
    </source>
</reference>
<evidence type="ECO:0000313" key="8">
    <source>
        <dbReference type="EMBL" id="HCT15724.1"/>
    </source>
</evidence>
<dbReference type="Gene3D" id="1.20.144.10">
    <property type="entry name" value="Phosphatidic acid phosphatase type 2/haloperoxidase"/>
    <property type="match status" value="1"/>
</dbReference>
<proteinExistence type="predicted"/>
<evidence type="ECO:0000256" key="2">
    <source>
        <dbReference type="ARBA" id="ARBA00022475"/>
    </source>
</evidence>
<name>A0A3D4T2F9_9CORY</name>
<dbReference type="EMBL" id="DQID01000338">
    <property type="protein sequence ID" value="HCT15724.1"/>
    <property type="molecule type" value="Genomic_DNA"/>
</dbReference>
<dbReference type="InterPro" id="IPR000326">
    <property type="entry name" value="PAP2/HPO"/>
</dbReference>
<evidence type="ECO:0000256" key="6">
    <source>
        <dbReference type="ARBA" id="ARBA00023136"/>
    </source>
</evidence>
<feature type="domain" description="Phosphatidic acid phosphatase type 2/haloperoxidase" evidence="7">
    <location>
        <begin position="64"/>
        <end position="167"/>
    </location>
</feature>
<evidence type="ECO:0000256" key="5">
    <source>
        <dbReference type="ARBA" id="ARBA00022989"/>
    </source>
</evidence>
<dbReference type="Proteomes" id="UP000261739">
    <property type="component" value="Unassembled WGS sequence"/>
</dbReference>
<organism evidence="8 9">
    <name type="scientific">Corynebacterium nuruki</name>
    <dbReference type="NCBI Taxonomy" id="1032851"/>
    <lineage>
        <taxon>Bacteria</taxon>
        <taxon>Bacillati</taxon>
        <taxon>Actinomycetota</taxon>
        <taxon>Actinomycetes</taxon>
        <taxon>Mycobacteriales</taxon>
        <taxon>Corynebacteriaceae</taxon>
        <taxon>Corynebacterium</taxon>
    </lineage>
</organism>
<keyword evidence="2" id="KW-1003">Cell membrane</keyword>
<dbReference type="AlphaFoldDB" id="A0A3D4T2F9"/>
<dbReference type="GO" id="GO:0005886">
    <property type="term" value="C:plasma membrane"/>
    <property type="evidence" value="ECO:0007669"/>
    <property type="project" value="UniProtKB-SubCell"/>
</dbReference>
<dbReference type="InterPro" id="IPR036938">
    <property type="entry name" value="PAP2/HPO_sf"/>
</dbReference>